<dbReference type="Proteomes" id="UP000184432">
    <property type="component" value="Unassembled WGS sequence"/>
</dbReference>
<organism evidence="1 2">
    <name type="scientific">Aquimarina spongiae</name>
    <dbReference type="NCBI Taxonomy" id="570521"/>
    <lineage>
        <taxon>Bacteria</taxon>
        <taxon>Pseudomonadati</taxon>
        <taxon>Bacteroidota</taxon>
        <taxon>Flavobacteriia</taxon>
        <taxon>Flavobacteriales</taxon>
        <taxon>Flavobacteriaceae</taxon>
        <taxon>Aquimarina</taxon>
    </lineage>
</organism>
<name>A0A1M6GP00_9FLAO</name>
<evidence type="ECO:0000313" key="1">
    <source>
        <dbReference type="EMBL" id="SHJ11586.1"/>
    </source>
</evidence>
<dbReference type="AlphaFoldDB" id="A0A1M6GP00"/>
<evidence type="ECO:0000313" key="2">
    <source>
        <dbReference type="Proteomes" id="UP000184432"/>
    </source>
</evidence>
<dbReference type="STRING" id="570521.SAMN04488508_105371"/>
<dbReference type="RefSeq" id="WP_073316558.1">
    <property type="nucleotide sequence ID" value="NZ_FQYP01000005.1"/>
</dbReference>
<protein>
    <submittedName>
        <fullName evidence="1">Uncharacterized protein</fullName>
    </submittedName>
</protein>
<gene>
    <name evidence="1" type="ORF">SAMN04488508_105371</name>
</gene>
<accession>A0A1M6GP00</accession>
<keyword evidence="2" id="KW-1185">Reference proteome</keyword>
<sequence>MAKIKQVTIDRIPEYVEVDDQKVNNIIVNTEIEFHPLDVIGNMEYILHLFVFDIHGTKDVPVLLSNWDDSKMLRIECDKRKDDFLCKETILLRSEEVQKKNTTIKTPMALKLGKLQDNTSVYSRQFKVFATIIPAIDRASKWSESFESQLVFTA</sequence>
<proteinExistence type="predicted"/>
<reference evidence="2" key="1">
    <citation type="submission" date="2016-11" db="EMBL/GenBank/DDBJ databases">
        <authorList>
            <person name="Varghese N."/>
            <person name="Submissions S."/>
        </authorList>
    </citation>
    <scope>NUCLEOTIDE SEQUENCE [LARGE SCALE GENOMIC DNA]</scope>
    <source>
        <strain evidence="2">DSM 22623</strain>
    </source>
</reference>
<dbReference type="OrthoDB" id="1162358at2"/>
<dbReference type="EMBL" id="FQYP01000005">
    <property type="protein sequence ID" value="SHJ11586.1"/>
    <property type="molecule type" value="Genomic_DNA"/>
</dbReference>